<evidence type="ECO:0000259" key="2">
    <source>
        <dbReference type="Pfam" id="PF04909"/>
    </source>
</evidence>
<evidence type="ECO:0000313" key="4">
    <source>
        <dbReference type="Proteomes" id="UP001431693"/>
    </source>
</evidence>
<dbReference type="PANTHER" id="PTHR43569:SF1">
    <property type="entry name" value="BLL3371 PROTEIN"/>
    <property type="match status" value="1"/>
</dbReference>
<reference evidence="3" key="1">
    <citation type="submission" date="2023-05" db="EMBL/GenBank/DDBJ databases">
        <title>[olsenella] sp. nov., isolated from a pig farm feces dump.</title>
        <authorList>
            <person name="Chang Y.-H."/>
        </authorList>
    </citation>
    <scope>NUCLEOTIDE SEQUENCE</scope>
    <source>
        <strain evidence="3">YH-ols2217</strain>
    </source>
</reference>
<dbReference type="Gene3D" id="3.20.20.140">
    <property type="entry name" value="Metal-dependent hydrolases"/>
    <property type="match status" value="1"/>
</dbReference>
<accession>A0ABT6ZKX7</accession>
<proteinExistence type="inferred from homology"/>
<dbReference type="InterPro" id="IPR052350">
    <property type="entry name" value="Metallo-dep_Lactonases"/>
</dbReference>
<organism evidence="3 4">
    <name type="scientific">Kribbibacterium absianum</name>
    <dbReference type="NCBI Taxonomy" id="3044210"/>
    <lineage>
        <taxon>Bacteria</taxon>
        <taxon>Bacillati</taxon>
        <taxon>Actinomycetota</taxon>
        <taxon>Coriobacteriia</taxon>
        <taxon>Coriobacteriales</taxon>
        <taxon>Kribbibacteriaceae</taxon>
        <taxon>Kribbibacterium</taxon>
    </lineage>
</organism>
<gene>
    <name evidence="3" type="ORF">QJ043_06415</name>
</gene>
<sequence length="273" mass="29821">MENLKLIDTHFHLWDLDVQNLPWLAGTDGSITRTYRLSDLEGAYAALPGVDFLGGVYVEVDGDDPVQEDELTYAICISDPKVLATMMRVHVSPTMRVPVFATGIREPLHIDSQPQGRCLQPEFLAGLAAMADHGLPFEACVRMEELADLATACETVPGATVVVNHMGNCVDLAGLESAGYRAAMERLAACPNVYLKVSGYPTADRAFVDAIVSFARETFAADRLMYASNWPVIDLYGSLPEHIAALHDAFGDDAGFWRENAMHCYNINPEVIG</sequence>
<comment type="similarity">
    <text evidence="1">Belongs to the metallo-dependent hydrolases superfamily.</text>
</comment>
<dbReference type="SUPFAM" id="SSF51556">
    <property type="entry name" value="Metallo-dependent hydrolases"/>
    <property type="match status" value="1"/>
</dbReference>
<keyword evidence="4" id="KW-1185">Reference proteome</keyword>
<dbReference type="RefSeq" id="WP_283712832.1">
    <property type="nucleotide sequence ID" value="NZ_JASJEW010000002.1"/>
</dbReference>
<evidence type="ECO:0000313" key="3">
    <source>
        <dbReference type="EMBL" id="MDJ1129710.1"/>
    </source>
</evidence>
<name>A0ABT6ZKX7_9ACTN</name>
<dbReference type="EMBL" id="JASJEX010000003">
    <property type="protein sequence ID" value="MDJ1129710.1"/>
    <property type="molecule type" value="Genomic_DNA"/>
</dbReference>
<dbReference type="Proteomes" id="UP001431693">
    <property type="component" value="Unassembled WGS sequence"/>
</dbReference>
<dbReference type="PANTHER" id="PTHR43569">
    <property type="entry name" value="AMIDOHYDROLASE"/>
    <property type="match status" value="1"/>
</dbReference>
<feature type="domain" description="Amidohydrolase-related" evidence="2">
    <location>
        <begin position="7"/>
        <end position="245"/>
    </location>
</feature>
<comment type="caution">
    <text evidence="3">The sequence shown here is derived from an EMBL/GenBank/DDBJ whole genome shotgun (WGS) entry which is preliminary data.</text>
</comment>
<dbReference type="InterPro" id="IPR006680">
    <property type="entry name" value="Amidohydro-rel"/>
</dbReference>
<dbReference type="Pfam" id="PF04909">
    <property type="entry name" value="Amidohydro_2"/>
    <property type="match status" value="1"/>
</dbReference>
<protein>
    <submittedName>
        <fullName evidence="3">Amidohydrolase family protein</fullName>
    </submittedName>
</protein>
<evidence type="ECO:0000256" key="1">
    <source>
        <dbReference type="ARBA" id="ARBA00038310"/>
    </source>
</evidence>
<dbReference type="InterPro" id="IPR032466">
    <property type="entry name" value="Metal_Hydrolase"/>
</dbReference>